<dbReference type="AlphaFoldDB" id="A0A9W4U3U8"/>
<reference evidence="2" key="1">
    <citation type="submission" date="2023-01" db="EMBL/GenBank/DDBJ databases">
        <authorList>
            <person name="Van Ghelder C."/>
            <person name="Rancurel C."/>
        </authorList>
    </citation>
    <scope>NUCLEOTIDE SEQUENCE</scope>
    <source>
        <strain evidence="2">CNCM I-4278</strain>
    </source>
</reference>
<gene>
    <name evidence="2" type="ORF">PDIGIT_LOCUS1672</name>
</gene>
<accession>A0A9W4U3U8</accession>
<feature type="compositionally biased region" description="Low complexity" evidence="1">
    <location>
        <begin position="37"/>
        <end position="46"/>
    </location>
</feature>
<organism evidence="2 3">
    <name type="scientific">Periconia digitata</name>
    <dbReference type="NCBI Taxonomy" id="1303443"/>
    <lineage>
        <taxon>Eukaryota</taxon>
        <taxon>Fungi</taxon>
        <taxon>Dikarya</taxon>
        <taxon>Ascomycota</taxon>
        <taxon>Pezizomycotina</taxon>
        <taxon>Dothideomycetes</taxon>
        <taxon>Pleosporomycetidae</taxon>
        <taxon>Pleosporales</taxon>
        <taxon>Massarineae</taxon>
        <taxon>Periconiaceae</taxon>
        <taxon>Periconia</taxon>
    </lineage>
</organism>
<name>A0A9W4U3U8_9PLEO</name>
<feature type="compositionally biased region" description="Polar residues" evidence="1">
    <location>
        <begin position="13"/>
        <end position="28"/>
    </location>
</feature>
<keyword evidence="3" id="KW-1185">Reference proteome</keyword>
<evidence type="ECO:0000256" key="1">
    <source>
        <dbReference type="SAM" id="MobiDB-lite"/>
    </source>
</evidence>
<proteinExistence type="predicted"/>
<dbReference type="EMBL" id="CAOQHR010000001">
    <property type="protein sequence ID" value="CAI6269620.1"/>
    <property type="molecule type" value="Genomic_DNA"/>
</dbReference>
<evidence type="ECO:0000313" key="2">
    <source>
        <dbReference type="EMBL" id="CAI6269620.1"/>
    </source>
</evidence>
<dbReference type="Proteomes" id="UP001152607">
    <property type="component" value="Unassembled WGS sequence"/>
</dbReference>
<sequence length="178" mass="19856">MFNGDVQWAHLHMTQSSSDPDPGQSHSFLHTPRHGRQSSVVSRQSSASWNPLTIDPVDTLHIPLHHQPCRSTLVPETSLLPLHTTRNLANSNFFSSPSSSRLGLIRLRQEQVTYIPTFLNPTPCPTSKLNLPHALFAWLLWTVSPDIHAPMTTLTVLPFISTSFTAILPFLTGRHLAE</sequence>
<protein>
    <submittedName>
        <fullName evidence="2">Uncharacterized protein</fullName>
    </submittedName>
</protein>
<comment type="caution">
    <text evidence="2">The sequence shown here is derived from an EMBL/GenBank/DDBJ whole genome shotgun (WGS) entry which is preliminary data.</text>
</comment>
<evidence type="ECO:0000313" key="3">
    <source>
        <dbReference type="Proteomes" id="UP001152607"/>
    </source>
</evidence>
<feature type="region of interest" description="Disordered" evidence="1">
    <location>
        <begin position="13"/>
        <end position="47"/>
    </location>
</feature>